<dbReference type="AlphaFoldDB" id="A0A8X6MZ48"/>
<accession>A0A8X6MZ48</accession>
<dbReference type="Pfam" id="PF00077">
    <property type="entry name" value="RVP"/>
    <property type="match status" value="1"/>
</dbReference>
<dbReference type="Gene3D" id="2.40.70.10">
    <property type="entry name" value="Acid Proteases"/>
    <property type="match status" value="1"/>
</dbReference>
<dbReference type="CDD" id="cd00303">
    <property type="entry name" value="retropepsin_like"/>
    <property type="match status" value="1"/>
</dbReference>
<feature type="domain" description="Retropepsins" evidence="3">
    <location>
        <begin position="61"/>
        <end position="159"/>
    </location>
</feature>
<dbReference type="InterPro" id="IPR021109">
    <property type="entry name" value="Peptidase_aspartic_dom_sf"/>
</dbReference>
<name>A0A8X6MZ48_NEPPI</name>
<keyword evidence="5" id="KW-1185">Reference proteome</keyword>
<feature type="compositionally biased region" description="Basic and acidic residues" evidence="2">
    <location>
        <begin position="29"/>
        <end position="43"/>
    </location>
</feature>
<evidence type="ECO:0000313" key="5">
    <source>
        <dbReference type="Proteomes" id="UP000887013"/>
    </source>
</evidence>
<comment type="caution">
    <text evidence="4">The sequence shown here is derived from an EMBL/GenBank/DDBJ whole genome shotgun (WGS) entry which is preliminary data.</text>
</comment>
<reference evidence="4" key="1">
    <citation type="submission" date="2020-08" db="EMBL/GenBank/DDBJ databases">
        <title>Multicomponent nature underlies the extraordinary mechanical properties of spider dragline silk.</title>
        <authorList>
            <person name="Kono N."/>
            <person name="Nakamura H."/>
            <person name="Mori M."/>
            <person name="Yoshida Y."/>
            <person name="Ohtoshi R."/>
            <person name="Malay A.D."/>
            <person name="Moran D.A.P."/>
            <person name="Tomita M."/>
            <person name="Numata K."/>
            <person name="Arakawa K."/>
        </authorList>
    </citation>
    <scope>NUCLEOTIDE SEQUENCE</scope>
</reference>
<feature type="compositionally biased region" description="Basic residues" evidence="2">
    <location>
        <begin position="1"/>
        <end position="11"/>
    </location>
</feature>
<proteinExistence type="predicted"/>
<organism evidence="4 5">
    <name type="scientific">Nephila pilipes</name>
    <name type="common">Giant wood spider</name>
    <name type="synonym">Nephila maculata</name>
    <dbReference type="NCBI Taxonomy" id="299642"/>
    <lineage>
        <taxon>Eukaryota</taxon>
        <taxon>Metazoa</taxon>
        <taxon>Ecdysozoa</taxon>
        <taxon>Arthropoda</taxon>
        <taxon>Chelicerata</taxon>
        <taxon>Arachnida</taxon>
        <taxon>Araneae</taxon>
        <taxon>Araneomorphae</taxon>
        <taxon>Entelegynae</taxon>
        <taxon>Araneoidea</taxon>
        <taxon>Nephilidae</taxon>
        <taxon>Nephila</taxon>
    </lineage>
</organism>
<keyword evidence="1" id="KW-0378">Hydrolase</keyword>
<dbReference type="EMBL" id="BMAW01003722">
    <property type="protein sequence ID" value="GFS85206.1"/>
    <property type="molecule type" value="Genomic_DNA"/>
</dbReference>
<dbReference type="OrthoDB" id="8065943at2759"/>
<protein>
    <submittedName>
        <fullName evidence="4">Homeotic protein female sterile</fullName>
    </submittedName>
</protein>
<evidence type="ECO:0000256" key="1">
    <source>
        <dbReference type="ARBA" id="ARBA00022801"/>
    </source>
</evidence>
<dbReference type="InterPro" id="IPR018061">
    <property type="entry name" value="Retropepsins"/>
</dbReference>
<evidence type="ECO:0000259" key="3">
    <source>
        <dbReference type="Pfam" id="PF00077"/>
    </source>
</evidence>
<evidence type="ECO:0000313" key="4">
    <source>
        <dbReference type="EMBL" id="GFS85206.1"/>
    </source>
</evidence>
<evidence type="ECO:0000256" key="2">
    <source>
        <dbReference type="SAM" id="MobiDB-lite"/>
    </source>
</evidence>
<gene>
    <name evidence="4" type="primary">fs(1)h_5</name>
    <name evidence="4" type="ORF">NPIL_379391</name>
</gene>
<sequence>MDEEKRKKKQRERVNEWDNILSSEYGENAEDRSKIKKESEPEKPSNFEVQTYFVVPQKGLPLKDITLGDKTISTMIDTGSSVSLIREDVSTKNVDQQKFSKKCNILSGKGKSHVFTKGTFKYDLVIDEDYYSLTWHVVQTKQLNFEAIIGTDILEQTSLKFT</sequence>
<dbReference type="SUPFAM" id="SSF50630">
    <property type="entry name" value="Acid proteases"/>
    <property type="match status" value="1"/>
</dbReference>
<feature type="region of interest" description="Disordered" evidence="2">
    <location>
        <begin position="1"/>
        <end position="43"/>
    </location>
</feature>
<dbReference type="GO" id="GO:0016787">
    <property type="term" value="F:hydrolase activity"/>
    <property type="evidence" value="ECO:0007669"/>
    <property type="project" value="UniProtKB-KW"/>
</dbReference>
<dbReference type="Proteomes" id="UP000887013">
    <property type="component" value="Unassembled WGS sequence"/>
</dbReference>